<dbReference type="EC" id="1.5.1.5" evidence="11"/>
<dbReference type="EC" id="3.5.4.9" evidence="11"/>
<dbReference type="InterPro" id="IPR020630">
    <property type="entry name" value="THF_DH/CycHdrlase_cat_dom"/>
</dbReference>
<comment type="catalytic activity">
    <reaction evidence="11">
        <text>(6R)-5,10-methylene-5,6,7,8-tetrahydrofolate + NADP(+) = (6R)-5,10-methenyltetrahydrofolate + NADPH</text>
        <dbReference type="Rhea" id="RHEA:22812"/>
        <dbReference type="ChEBI" id="CHEBI:15636"/>
        <dbReference type="ChEBI" id="CHEBI:57455"/>
        <dbReference type="ChEBI" id="CHEBI:57783"/>
        <dbReference type="ChEBI" id="CHEBI:58349"/>
        <dbReference type="EC" id="1.5.1.5"/>
    </reaction>
</comment>
<evidence type="ECO:0000256" key="1">
    <source>
        <dbReference type="ARBA" id="ARBA00004777"/>
    </source>
</evidence>
<dbReference type="PANTHER" id="PTHR48099:SF5">
    <property type="entry name" value="C-1-TETRAHYDROFOLATE SYNTHASE, CYTOPLASMIC"/>
    <property type="match status" value="1"/>
</dbReference>
<comment type="pathway">
    <text evidence="1 11">One-carbon metabolism; tetrahydrofolate interconversion.</text>
</comment>
<sequence length="282" mass="29789">MIELRGKAVADAHKAVLSERLAELQAKGIVLGLGILLVGDDKAAQMYARFMEKTAKSAGFGVEVAHLSADASQAEVLAVVKRWNEDDRIYGVLPLMPMPPQVDPDVIIESLDPGKDIDGLTARNIGLASSGKGGFWPCTPLACMAILEHYKIPLAGKHVVVVGRSQVVGKPVALLLLEQHATVTLCHSKTINLEEHLKQADVVVAAVGRAHVITGDMLKPGATVIDVGINDLDGKTVGDVEYASAIEVAGAVTPVPGGVGSVTTTMLLENIYEAYHARNVNR</sequence>
<dbReference type="InterPro" id="IPR020631">
    <property type="entry name" value="THF_DH/CycHdrlase_NAD-bd_dom"/>
</dbReference>
<name>A0A6N3EVE9_9FIRM</name>
<dbReference type="AlphaFoldDB" id="A0A6N3EVE9"/>
<dbReference type="CDD" id="cd01080">
    <property type="entry name" value="NAD_bind_m-THF_DH_Cyclohyd"/>
    <property type="match status" value="1"/>
</dbReference>
<dbReference type="Gene3D" id="3.40.50.720">
    <property type="entry name" value="NAD(P)-binding Rossmann-like Domain"/>
    <property type="match status" value="1"/>
</dbReference>
<evidence type="ECO:0000259" key="12">
    <source>
        <dbReference type="Pfam" id="PF00763"/>
    </source>
</evidence>
<dbReference type="InterPro" id="IPR036291">
    <property type="entry name" value="NAD(P)-bd_dom_sf"/>
</dbReference>
<evidence type="ECO:0000256" key="8">
    <source>
        <dbReference type="ARBA" id="ARBA00023102"/>
    </source>
</evidence>
<dbReference type="EMBL" id="CACRUX010000080">
    <property type="protein sequence ID" value="VYU41887.1"/>
    <property type="molecule type" value="Genomic_DNA"/>
</dbReference>
<dbReference type="GO" id="GO:0005829">
    <property type="term" value="C:cytosol"/>
    <property type="evidence" value="ECO:0007669"/>
    <property type="project" value="TreeGrafter"/>
</dbReference>
<dbReference type="GO" id="GO:0000105">
    <property type="term" value="P:L-histidine biosynthetic process"/>
    <property type="evidence" value="ECO:0007669"/>
    <property type="project" value="UniProtKB-KW"/>
</dbReference>
<comment type="function">
    <text evidence="11">Catalyzes the oxidation of 5,10-methylenetetrahydrofolate to 5,10-methenyltetrahydrofolate and then the hydrolysis of 5,10-methenyltetrahydrofolate to 10-formyltetrahydrofolate.</text>
</comment>
<dbReference type="GO" id="GO:0004488">
    <property type="term" value="F:methylenetetrahydrofolate dehydrogenase (NADP+) activity"/>
    <property type="evidence" value="ECO:0007669"/>
    <property type="project" value="UniProtKB-UniRule"/>
</dbReference>
<dbReference type="RefSeq" id="WP_156705531.1">
    <property type="nucleotide sequence ID" value="NZ_CACRUX010000080.1"/>
</dbReference>
<keyword evidence="10 11" id="KW-0511">Multifunctional enzyme</keyword>
<dbReference type="GO" id="GO:0006164">
    <property type="term" value="P:purine nucleotide biosynthetic process"/>
    <property type="evidence" value="ECO:0007669"/>
    <property type="project" value="UniProtKB-KW"/>
</dbReference>
<dbReference type="Pfam" id="PF02882">
    <property type="entry name" value="THF_DHG_CYH_C"/>
    <property type="match status" value="1"/>
</dbReference>
<dbReference type="InterPro" id="IPR046346">
    <property type="entry name" value="Aminoacid_DH-like_N_sf"/>
</dbReference>
<keyword evidence="7 11" id="KW-0560">Oxidoreductase</keyword>
<comment type="caution">
    <text evidence="11">Lacks conserved residue(s) required for the propagation of feature annotation.</text>
</comment>
<evidence type="ECO:0000256" key="10">
    <source>
        <dbReference type="ARBA" id="ARBA00023268"/>
    </source>
</evidence>
<evidence type="ECO:0000256" key="2">
    <source>
        <dbReference type="ARBA" id="ARBA00022563"/>
    </source>
</evidence>
<dbReference type="GO" id="GO:0009086">
    <property type="term" value="P:methionine biosynthetic process"/>
    <property type="evidence" value="ECO:0007669"/>
    <property type="project" value="UniProtKB-KW"/>
</dbReference>
<evidence type="ECO:0000256" key="3">
    <source>
        <dbReference type="ARBA" id="ARBA00022605"/>
    </source>
</evidence>
<keyword evidence="4 11" id="KW-0658">Purine biosynthesis</keyword>
<keyword evidence="2 11" id="KW-0554">One-carbon metabolism</keyword>
<organism evidence="14">
    <name type="scientific">Veillonella ratti</name>
    <dbReference type="NCBI Taxonomy" id="103892"/>
    <lineage>
        <taxon>Bacteria</taxon>
        <taxon>Bacillati</taxon>
        <taxon>Bacillota</taxon>
        <taxon>Negativicutes</taxon>
        <taxon>Veillonellales</taxon>
        <taxon>Veillonellaceae</taxon>
        <taxon>Veillonella</taxon>
    </lineage>
</organism>
<dbReference type="UniPathway" id="UPA00193"/>
<keyword evidence="5 11" id="KW-0378">Hydrolase</keyword>
<evidence type="ECO:0000313" key="14">
    <source>
        <dbReference type="EMBL" id="VYU41887.1"/>
    </source>
</evidence>
<keyword evidence="6 11" id="KW-0521">NADP</keyword>
<feature type="binding site" evidence="11">
    <location>
        <begin position="163"/>
        <end position="165"/>
    </location>
    <ligand>
        <name>NADP(+)</name>
        <dbReference type="ChEBI" id="CHEBI:58349"/>
    </ligand>
</feature>
<feature type="domain" description="Tetrahydrofolate dehydrogenase/cyclohydrolase catalytic" evidence="12">
    <location>
        <begin position="4"/>
        <end position="118"/>
    </location>
</feature>
<reference evidence="14" key="1">
    <citation type="submission" date="2019-11" db="EMBL/GenBank/DDBJ databases">
        <authorList>
            <person name="Feng L."/>
        </authorList>
    </citation>
    <scope>NUCLEOTIDE SEQUENCE</scope>
    <source>
        <strain evidence="14">VrattiLFYP33</strain>
    </source>
</reference>
<feature type="domain" description="Tetrahydrofolate dehydrogenase/cyclohydrolase NAD(P)-binding" evidence="13">
    <location>
        <begin position="137"/>
        <end position="277"/>
    </location>
</feature>
<keyword evidence="3 11" id="KW-0028">Amino-acid biosynthesis</keyword>
<dbReference type="Gene3D" id="3.40.50.10860">
    <property type="entry name" value="Leucine Dehydrogenase, chain A, domain 1"/>
    <property type="match status" value="1"/>
</dbReference>
<gene>
    <name evidence="11 14" type="primary">folD</name>
    <name evidence="14" type="ORF">VRLFYP33_01997</name>
</gene>
<dbReference type="HAMAP" id="MF_01576">
    <property type="entry name" value="THF_DHG_CYH"/>
    <property type="match status" value="1"/>
</dbReference>
<dbReference type="GO" id="GO:0004477">
    <property type="term" value="F:methenyltetrahydrofolate cyclohydrolase activity"/>
    <property type="evidence" value="ECO:0007669"/>
    <property type="project" value="UniProtKB-UniRule"/>
</dbReference>
<dbReference type="SUPFAM" id="SSF53223">
    <property type="entry name" value="Aminoacid dehydrogenase-like, N-terminal domain"/>
    <property type="match status" value="1"/>
</dbReference>
<evidence type="ECO:0000256" key="6">
    <source>
        <dbReference type="ARBA" id="ARBA00022857"/>
    </source>
</evidence>
<keyword evidence="8 11" id="KW-0368">Histidine biosynthesis</keyword>
<dbReference type="InterPro" id="IPR000672">
    <property type="entry name" value="THF_DH/CycHdrlase"/>
</dbReference>
<dbReference type="Pfam" id="PF00763">
    <property type="entry name" value="THF_DHG_CYH"/>
    <property type="match status" value="1"/>
</dbReference>
<evidence type="ECO:0000256" key="4">
    <source>
        <dbReference type="ARBA" id="ARBA00022755"/>
    </source>
</evidence>
<accession>A0A6N3EVE9</accession>
<evidence type="ECO:0000259" key="13">
    <source>
        <dbReference type="Pfam" id="PF02882"/>
    </source>
</evidence>
<dbReference type="SUPFAM" id="SSF51735">
    <property type="entry name" value="NAD(P)-binding Rossmann-fold domains"/>
    <property type="match status" value="1"/>
</dbReference>
<comment type="subunit">
    <text evidence="11">Homodimer.</text>
</comment>
<evidence type="ECO:0000256" key="9">
    <source>
        <dbReference type="ARBA" id="ARBA00023167"/>
    </source>
</evidence>
<evidence type="ECO:0000256" key="11">
    <source>
        <dbReference type="HAMAP-Rule" id="MF_01576"/>
    </source>
</evidence>
<dbReference type="GO" id="GO:0035999">
    <property type="term" value="P:tetrahydrofolate interconversion"/>
    <property type="evidence" value="ECO:0007669"/>
    <property type="project" value="UniProtKB-UniRule"/>
</dbReference>
<dbReference type="FunFam" id="3.40.50.720:FF:000094">
    <property type="entry name" value="Bifunctional protein FolD"/>
    <property type="match status" value="1"/>
</dbReference>
<proteinExistence type="inferred from homology"/>
<feature type="binding site" evidence="11">
    <location>
        <position position="229"/>
    </location>
    <ligand>
        <name>NADP(+)</name>
        <dbReference type="ChEBI" id="CHEBI:58349"/>
    </ligand>
</feature>
<dbReference type="PANTHER" id="PTHR48099">
    <property type="entry name" value="C-1-TETRAHYDROFOLATE SYNTHASE, CYTOPLASMIC-RELATED"/>
    <property type="match status" value="1"/>
</dbReference>
<comment type="similarity">
    <text evidence="11">Belongs to the tetrahydrofolate dehydrogenase/cyclohydrolase family.</text>
</comment>
<protein>
    <recommendedName>
        <fullName evidence="11">Bifunctional protein FolD</fullName>
    </recommendedName>
    <domain>
        <recommendedName>
            <fullName evidence="11">Methylenetetrahydrofolate dehydrogenase</fullName>
            <ecNumber evidence="11">1.5.1.5</ecNumber>
        </recommendedName>
    </domain>
    <domain>
        <recommendedName>
            <fullName evidence="11">Methenyltetrahydrofolate cyclohydrolase</fullName>
            <ecNumber evidence="11">3.5.4.9</ecNumber>
        </recommendedName>
    </domain>
</protein>
<evidence type="ECO:0000256" key="5">
    <source>
        <dbReference type="ARBA" id="ARBA00022801"/>
    </source>
</evidence>
<comment type="catalytic activity">
    <reaction evidence="11">
        <text>(6R)-5,10-methenyltetrahydrofolate + H2O = (6R)-10-formyltetrahydrofolate + H(+)</text>
        <dbReference type="Rhea" id="RHEA:23700"/>
        <dbReference type="ChEBI" id="CHEBI:15377"/>
        <dbReference type="ChEBI" id="CHEBI:15378"/>
        <dbReference type="ChEBI" id="CHEBI:57455"/>
        <dbReference type="ChEBI" id="CHEBI:195366"/>
        <dbReference type="EC" id="3.5.4.9"/>
    </reaction>
</comment>
<evidence type="ECO:0000256" key="7">
    <source>
        <dbReference type="ARBA" id="ARBA00023002"/>
    </source>
</evidence>
<keyword evidence="9 11" id="KW-0486">Methionine biosynthesis</keyword>
<dbReference type="PRINTS" id="PR00085">
    <property type="entry name" value="THFDHDRGNASE"/>
</dbReference>